<evidence type="ECO:0000256" key="1">
    <source>
        <dbReference type="SAM" id="MobiDB-lite"/>
    </source>
</evidence>
<reference evidence="2 3" key="1">
    <citation type="submission" date="2018-01" db="EMBL/GenBank/DDBJ databases">
        <title>Denitrification phenotypes of diverse strains of Pseudomonas stutzeri.</title>
        <authorList>
            <person name="Milligan D.A."/>
            <person name="Bergaust L."/>
            <person name="Bakken L.R."/>
            <person name="Frostegard A."/>
        </authorList>
    </citation>
    <scope>NUCLEOTIDE SEQUENCE [LARGE SCALE GENOMIC DNA]</scope>
    <source>
        <strain evidence="2 3">CCUG 44592</strain>
    </source>
</reference>
<gene>
    <name evidence="2" type="ORF">CXK99_21510</name>
</gene>
<dbReference type="AlphaFoldDB" id="A0A2N8R8R0"/>
<dbReference type="Proteomes" id="UP000236003">
    <property type="component" value="Unassembled WGS sequence"/>
</dbReference>
<sequence>MTTKKTPTKSPFMRYIEELYEDEIHAEHREATMRTVSFNFPVEDACMLAAIAKRFGRSTAAFGGELFAEHVRELFLALTPEDRRACAAEADAEQTRYEESKGIKTTTNGEPGCHHWKGYADICDRVEGEAK</sequence>
<dbReference type="RefSeq" id="WP_102821709.1">
    <property type="nucleotide sequence ID" value="NZ_JAMOHR010000039.1"/>
</dbReference>
<dbReference type="EMBL" id="POUM01000035">
    <property type="protein sequence ID" value="PNF57473.1"/>
    <property type="molecule type" value="Genomic_DNA"/>
</dbReference>
<feature type="region of interest" description="Disordered" evidence="1">
    <location>
        <begin position="87"/>
        <end position="109"/>
    </location>
</feature>
<proteinExistence type="predicted"/>
<feature type="compositionally biased region" description="Basic and acidic residues" evidence="1">
    <location>
        <begin position="93"/>
        <end position="102"/>
    </location>
</feature>
<comment type="caution">
    <text evidence="2">The sequence shown here is derived from an EMBL/GenBank/DDBJ whole genome shotgun (WGS) entry which is preliminary data.</text>
</comment>
<organism evidence="2 3">
    <name type="scientific">Stutzerimonas stutzeri</name>
    <name type="common">Pseudomonas stutzeri</name>
    <dbReference type="NCBI Taxonomy" id="316"/>
    <lineage>
        <taxon>Bacteria</taxon>
        <taxon>Pseudomonadati</taxon>
        <taxon>Pseudomonadota</taxon>
        <taxon>Gammaproteobacteria</taxon>
        <taxon>Pseudomonadales</taxon>
        <taxon>Pseudomonadaceae</taxon>
        <taxon>Stutzerimonas</taxon>
    </lineage>
</organism>
<accession>A0A2N8R8R0</accession>
<evidence type="ECO:0000313" key="3">
    <source>
        <dbReference type="Proteomes" id="UP000236003"/>
    </source>
</evidence>
<name>A0A2N8R8R0_STUST</name>
<protein>
    <submittedName>
        <fullName evidence="2">Uncharacterized protein</fullName>
    </submittedName>
</protein>
<evidence type="ECO:0000313" key="2">
    <source>
        <dbReference type="EMBL" id="PNF57473.1"/>
    </source>
</evidence>